<dbReference type="InterPro" id="IPR011009">
    <property type="entry name" value="Kinase-like_dom_sf"/>
</dbReference>
<comment type="pathway">
    <text evidence="1">Glycan biosynthesis; glycogen biosynthesis.</text>
</comment>
<keyword evidence="10" id="KW-0067">ATP-binding</keyword>
<comment type="similarity">
    <text evidence="2">Belongs to the aminoglycoside phosphotransferase family.</text>
</comment>
<dbReference type="SUPFAM" id="SSF56112">
    <property type="entry name" value="Protein kinase-like (PK-like)"/>
    <property type="match status" value="1"/>
</dbReference>
<gene>
    <name evidence="16" type="ORF">ACFPC0_24965</name>
</gene>
<accession>A0ABV8TKK7</accession>
<evidence type="ECO:0000256" key="10">
    <source>
        <dbReference type="ARBA" id="ARBA00022840"/>
    </source>
</evidence>
<comment type="subunit">
    <text evidence="3">Monomer.</text>
</comment>
<name>A0ABV8TKK7_9ACTN</name>
<keyword evidence="11" id="KW-0320">Glycogen biosynthesis</keyword>
<feature type="domain" description="Maltokinase N-terminal cap" evidence="15">
    <location>
        <begin position="20"/>
        <end position="104"/>
    </location>
</feature>
<evidence type="ECO:0000256" key="4">
    <source>
        <dbReference type="ARBA" id="ARBA00011962"/>
    </source>
</evidence>
<comment type="caution">
    <text evidence="16">The sequence shown here is derived from an EMBL/GenBank/DDBJ whole genome shotgun (WGS) entry which is preliminary data.</text>
</comment>
<evidence type="ECO:0000256" key="9">
    <source>
        <dbReference type="ARBA" id="ARBA00022777"/>
    </source>
</evidence>
<evidence type="ECO:0000256" key="13">
    <source>
        <dbReference type="ARBA" id="ARBA00031251"/>
    </source>
</evidence>
<keyword evidence="7" id="KW-0808">Transferase</keyword>
<reference evidence="17" key="1">
    <citation type="journal article" date="2019" name="Int. J. Syst. Evol. Microbiol.">
        <title>The Global Catalogue of Microorganisms (GCM) 10K type strain sequencing project: providing services to taxonomists for standard genome sequencing and annotation.</title>
        <authorList>
            <consortium name="The Broad Institute Genomics Platform"/>
            <consortium name="The Broad Institute Genome Sequencing Center for Infectious Disease"/>
            <person name="Wu L."/>
            <person name="Ma J."/>
        </authorList>
    </citation>
    <scope>NUCLEOTIDE SEQUENCE [LARGE SCALE GENOMIC DNA]</scope>
    <source>
        <strain evidence="17">PCU 347</strain>
    </source>
</reference>
<dbReference type="EC" id="2.7.1.175" evidence="4"/>
<evidence type="ECO:0000256" key="7">
    <source>
        <dbReference type="ARBA" id="ARBA00022679"/>
    </source>
</evidence>
<evidence type="ECO:0000256" key="3">
    <source>
        <dbReference type="ARBA" id="ARBA00011245"/>
    </source>
</evidence>
<dbReference type="RefSeq" id="WP_381742089.1">
    <property type="nucleotide sequence ID" value="NZ_JBHSDP010000024.1"/>
</dbReference>
<dbReference type="Pfam" id="PF18085">
    <property type="entry name" value="Mak_N_cap"/>
    <property type="match status" value="1"/>
</dbReference>
<sequence length="456" mass="49102">MTGENAWQRDPALRRALARWLPEQRWFDGTGRPLASVAVLRVHAFHRTAARLGVLAVVATRDVSGADAGRCLLVLGVGAPHAPSPVPPLARTRDGRPVYGALADAELVDALVRRIAGHRPADGVRYVAEPPGVALPAAPLTVRPLGAEQSNTSVVLDERYILKIFRRPTEGASPDLVLHRLLRDAGSPHVPQLLGAIEEEGTGATLATLQTFLPDAEDGWSAALDSVRGSLGGGPDPAGGFTGAARRLGGVLADVHGTLAAAHENTPLGDGDCRQLSELFRERLSHAVGAVPQLAAYTDQLHSVFTEFVSLPGGRRPAQLTHGDLHLGQTLRTPRRWLLLDFEGEPQAGHEERIRLHSPMRDVAGMLRSFDYAAHHGLGSPDEDPAGHAAAERWVRCSQDAFLAGYTAVAGPRTPAESRLLRAYVLDKAVYEALYETRHRPSWAWIPLRSLVRGLR</sequence>
<dbReference type="Gene3D" id="3.90.1200.10">
    <property type="match status" value="1"/>
</dbReference>
<comment type="catalytic activity">
    <reaction evidence="14">
        <text>D-maltose + ATP = alpha-maltose 1-phosphate + ADP + H(+)</text>
        <dbReference type="Rhea" id="RHEA:31915"/>
        <dbReference type="ChEBI" id="CHEBI:15378"/>
        <dbReference type="ChEBI" id="CHEBI:17306"/>
        <dbReference type="ChEBI" id="CHEBI:30616"/>
        <dbReference type="ChEBI" id="CHEBI:63576"/>
        <dbReference type="ChEBI" id="CHEBI:456216"/>
        <dbReference type="EC" id="2.7.1.175"/>
    </reaction>
</comment>
<evidence type="ECO:0000256" key="8">
    <source>
        <dbReference type="ARBA" id="ARBA00022741"/>
    </source>
</evidence>
<evidence type="ECO:0000256" key="12">
    <source>
        <dbReference type="ARBA" id="ARBA00023277"/>
    </source>
</evidence>
<evidence type="ECO:0000256" key="5">
    <source>
        <dbReference type="ARBA" id="ARBA00013882"/>
    </source>
</evidence>
<organism evidence="16 17">
    <name type="scientific">Streptomyces andamanensis</name>
    <dbReference type="NCBI Taxonomy" id="1565035"/>
    <lineage>
        <taxon>Bacteria</taxon>
        <taxon>Bacillati</taxon>
        <taxon>Actinomycetota</taxon>
        <taxon>Actinomycetes</taxon>
        <taxon>Kitasatosporales</taxon>
        <taxon>Streptomycetaceae</taxon>
        <taxon>Streptomyces</taxon>
    </lineage>
</organism>
<evidence type="ECO:0000256" key="6">
    <source>
        <dbReference type="ARBA" id="ARBA00022600"/>
    </source>
</evidence>
<protein>
    <recommendedName>
        <fullName evidence="5">Maltokinase</fullName>
        <ecNumber evidence="4">2.7.1.175</ecNumber>
    </recommendedName>
    <alternativeName>
        <fullName evidence="13">Maltose-1-phosphate synthase</fullName>
    </alternativeName>
</protein>
<keyword evidence="12" id="KW-0119">Carbohydrate metabolism</keyword>
<keyword evidence="8" id="KW-0547">Nucleotide-binding</keyword>
<evidence type="ECO:0000256" key="11">
    <source>
        <dbReference type="ARBA" id="ARBA00023056"/>
    </source>
</evidence>
<dbReference type="EMBL" id="JBHSDP010000024">
    <property type="protein sequence ID" value="MFC4330977.1"/>
    <property type="molecule type" value="Genomic_DNA"/>
</dbReference>
<evidence type="ECO:0000313" key="17">
    <source>
        <dbReference type="Proteomes" id="UP001595824"/>
    </source>
</evidence>
<evidence type="ECO:0000256" key="1">
    <source>
        <dbReference type="ARBA" id="ARBA00004964"/>
    </source>
</evidence>
<keyword evidence="6" id="KW-0321">Glycogen metabolism</keyword>
<dbReference type="Proteomes" id="UP001595824">
    <property type="component" value="Unassembled WGS sequence"/>
</dbReference>
<evidence type="ECO:0000256" key="2">
    <source>
        <dbReference type="ARBA" id="ARBA00006219"/>
    </source>
</evidence>
<proteinExistence type="inferred from homology"/>
<keyword evidence="9" id="KW-0418">Kinase</keyword>
<evidence type="ECO:0000313" key="16">
    <source>
        <dbReference type="EMBL" id="MFC4330977.1"/>
    </source>
</evidence>
<evidence type="ECO:0000259" key="15">
    <source>
        <dbReference type="Pfam" id="PF18085"/>
    </source>
</evidence>
<keyword evidence="17" id="KW-1185">Reference proteome</keyword>
<dbReference type="InterPro" id="IPR040999">
    <property type="entry name" value="Mak_N_cap"/>
</dbReference>
<evidence type="ECO:0000256" key="14">
    <source>
        <dbReference type="ARBA" id="ARBA00049067"/>
    </source>
</evidence>